<evidence type="ECO:0000313" key="4">
    <source>
        <dbReference type="Proteomes" id="UP000000702"/>
    </source>
</evidence>
<feature type="signal peptide" evidence="2">
    <location>
        <begin position="1"/>
        <end position="19"/>
    </location>
</feature>
<organism evidence="3 4">
    <name type="scientific">Trypanosoma congolense (strain IL3000)</name>
    <dbReference type="NCBI Taxonomy" id="1068625"/>
    <lineage>
        <taxon>Eukaryota</taxon>
        <taxon>Discoba</taxon>
        <taxon>Euglenozoa</taxon>
        <taxon>Kinetoplastea</taxon>
        <taxon>Metakinetoplastina</taxon>
        <taxon>Trypanosomatida</taxon>
        <taxon>Trypanosomatidae</taxon>
        <taxon>Trypanosoma</taxon>
        <taxon>Nannomonas</taxon>
    </lineage>
</organism>
<feature type="chain" id="PRO_5003390339" evidence="2">
    <location>
        <begin position="20"/>
        <end position="343"/>
    </location>
</feature>
<keyword evidence="4" id="KW-1185">Reference proteome</keyword>
<feature type="compositionally biased region" description="Polar residues" evidence="1">
    <location>
        <begin position="298"/>
        <end position="314"/>
    </location>
</feature>
<gene>
    <name evidence="3" type="ORF">TCIL3000_0_16380</name>
</gene>
<dbReference type="AlphaFoldDB" id="F9WHE0"/>
<dbReference type="CDD" id="cd22249">
    <property type="entry name" value="UDM1_RNF168_RNF169-like"/>
    <property type="match status" value="1"/>
</dbReference>
<name>F9WHE0_TRYCI</name>
<reference evidence="4" key="1">
    <citation type="submission" date="2011-07" db="EMBL/GenBank/DDBJ databases">
        <title>Divergent evolution of antigenic variation in African trypanosomes.</title>
        <authorList>
            <person name="Jackson A.P."/>
            <person name="Berry A."/>
            <person name="Allison H.C."/>
            <person name="Burton P."/>
            <person name="Anderson J."/>
            <person name="Aslett M."/>
            <person name="Brown R."/>
            <person name="Corton N."/>
            <person name="Harris D."/>
            <person name="Hauser H."/>
            <person name="Gamble J."/>
            <person name="Gilderthorp R."/>
            <person name="McQuillan J."/>
            <person name="Quail M.A."/>
            <person name="Sanders M."/>
            <person name="Van Tonder A."/>
            <person name="Ginger M.L."/>
            <person name="Donelson J.E."/>
            <person name="Field M.C."/>
            <person name="Barry J.D."/>
            <person name="Berriman M."/>
            <person name="Hertz-Fowler C."/>
        </authorList>
    </citation>
    <scope>NUCLEOTIDE SEQUENCE [LARGE SCALE GENOMIC DNA]</scope>
    <source>
        <strain evidence="4">IL3000</strain>
    </source>
</reference>
<evidence type="ECO:0000256" key="1">
    <source>
        <dbReference type="SAM" id="MobiDB-lite"/>
    </source>
</evidence>
<evidence type="ECO:0000256" key="2">
    <source>
        <dbReference type="SAM" id="SignalP"/>
    </source>
</evidence>
<feature type="compositionally biased region" description="Basic and acidic residues" evidence="1">
    <location>
        <begin position="268"/>
        <end position="297"/>
    </location>
</feature>
<feature type="region of interest" description="Disordered" evidence="1">
    <location>
        <begin position="268"/>
        <end position="314"/>
    </location>
</feature>
<dbReference type="Proteomes" id="UP000000702">
    <property type="component" value="Unassembled WGS sequence"/>
</dbReference>
<dbReference type="VEuPathDB" id="TriTrypDB:TcIL3000_0_16380"/>
<protein>
    <submittedName>
        <fullName evidence="3">Variant surface glycoprotein</fullName>
    </submittedName>
</protein>
<keyword evidence="2" id="KW-0732">Signal</keyword>
<accession>F9WHE0</accession>
<reference evidence="3 4" key="2">
    <citation type="journal article" date="2012" name="Proc. Natl. Acad. Sci. U.S.A.">
        <title>Antigenic diversity is generated by distinct evolutionary mechanisms in African trypanosome species.</title>
        <authorList>
            <person name="Jackson A.P."/>
            <person name="Berry A."/>
            <person name="Aslett M."/>
            <person name="Allison H.C."/>
            <person name="Burton P."/>
            <person name="Vavrova-Anderson J."/>
            <person name="Brown R."/>
            <person name="Browne H."/>
            <person name="Corton N."/>
            <person name="Hauser H."/>
            <person name="Gamble J."/>
            <person name="Gilderthorp R."/>
            <person name="Marcello L."/>
            <person name="McQuillan J."/>
            <person name="Otto T.D."/>
            <person name="Quail M.A."/>
            <person name="Sanders M.J."/>
            <person name="van Tonder A."/>
            <person name="Ginger M.L."/>
            <person name="Field M.C."/>
            <person name="Barry J.D."/>
            <person name="Hertz-Fowler C."/>
            <person name="Berriman M."/>
        </authorList>
    </citation>
    <scope>NUCLEOTIDE SEQUENCE [LARGE SCALE GENOMIC DNA]</scope>
    <source>
        <strain evidence="3 4">IL3000</strain>
    </source>
</reference>
<evidence type="ECO:0000313" key="3">
    <source>
        <dbReference type="EMBL" id="CCD16733.1"/>
    </source>
</evidence>
<proteinExistence type="predicted"/>
<comment type="caution">
    <text evidence="3">The sequence shown here is derived from an EMBL/GenBank/DDBJ whole genome shotgun (WGS) entry which is preliminary data.</text>
</comment>
<dbReference type="EMBL" id="CAEQ01002418">
    <property type="protein sequence ID" value="CCD16733.1"/>
    <property type="molecule type" value="Genomic_DNA"/>
</dbReference>
<sequence>MMWVMKLWMLVMVFMGVLAAEKETALKDHNHGEHKALCTVLKMVVGKWGSGGESLLEPLKTALHRTIFGNESGGSLETLRNSLPKVYEEVVQDSDSRNMACGQLRNDGNDYHSIKQPRWSGHSAPHDLVCLCTLGNNSWPLDDTQTASTLCGQEKSALGSGKGNNGWSAIYTGKEQMEATWANVTSKCLEGGGKGETLKAALKEFTDKLVLKPIEGQKNRKQLGEGKPDEYYACTGSPTRGVCVMYYPKLTAHTWWVDLEKALKEDEQLQKQREEEERRKNQEEAAKKDTNKTEDLKSTTPTTNQNEQNKTGTLHETMRKLNLTRSSSIILPSSWLLRAAFLF</sequence>